<organism evidence="1 2">
    <name type="scientific">Trifolium medium</name>
    <dbReference type="NCBI Taxonomy" id="97028"/>
    <lineage>
        <taxon>Eukaryota</taxon>
        <taxon>Viridiplantae</taxon>
        <taxon>Streptophyta</taxon>
        <taxon>Embryophyta</taxon>
        <taxon>Tracheophyta</taxon>
        <taxon>Spermatophyta</taxon>
        <taxon>Magnoliopsida</taxon>
        <taxon>eudicotyledons</taxon>
        <taxon>Gunneridae</taxon>
        <taxon>Pentapetalae</taxon>
        <taxon>rosids</taxon>
        <taxon>fabids</taxon>
        <taxon>Fabales</taxon>
        <taxon>Fabaceae</taxon>
        <taxon>Papilionoideae</taxon>
        <taxon>50 kb inversion clade</taxon>
        <taxon>NPAAA clade</taxon>
        <taxon>Hologalegina</taxon>
        <taxon>IRL clade</taxon>
        <taxon>Trifolieae</taxon>
        <taxon>Trifolium</taxon>
    </lineage>
</organism>
<dbReference type="AlphaFoldDB" id="A0A392NSP1"/>
<protein>
    <submittedName>
        <fullName evidence="1">Uncharacterized protein</fullName>
    </submittedName>
</protein>
<accession>A0A392NSP1</accession>
<evidence type="ECO:0000313" key="2">
    <source>
        <dbReference type="Proteomes" id="UP000265520"/>
    </source>
</evidence>
<reference evidence="1 2" key="1">
    <citation type="journal article" date="2018" name="Front. Plant Sci.">
        <title>Red Clover (Trifolium pratense) and Zigzag Clover (T. medium) - A Picture of Genomic Similarities and Differences.</title>
        <authorList>
            <person name="Dluhosova J."/>
            <person name="Istvanek J."/>
            <person name="Nedelnik J."/>
            <person name="Repkova J."/>
        </authorList>
    </citation>
    <scope>NUCLEOTIDE SEQUENCE [LARGE SCALE GENOMIC DNA]</scope>
    <source>
        <strain evidence="2">cv. 10/8</strain>
        <tissue evidence="1">Leaf</tissue>
    </source>
</reference>
<evidence type="ECO:0000313" key="1">
    <source>
        <dbReference type="EMBL" id="MCI01495.1"/>
    </source>
</evidence>
<keyword evidence="2" id="KW-1185">Reference proteome</keyword>
<dbReference type="Proteomes" id="UP000265520">
    <property type="component" value="Unassembled WGS sequence"/>
</dbReference>
<dbReference type="EMBL" id="LXQA010046289">
    <property type="protein sequence ID" value="MCI01495.1"/>
    <property type="molecule type" value="Genomic_DNA"/>
</dbReference>
<comment type="caution">
    <text evidence="1">The sequence shown here is derived from an EMBL/GenBank/DDBJ whole genome shotgun (WGS) entry which is preliminary data.</text>
</comment>
<sequence>MFSLGWAEGGEAWVLSLPINDSGSHDPVKGYSVSGVYQLLTSRESVTLDAAEDHLWHKQMLTIVCPGVAVLNQ</sequence>
<name>A0A392NSP1_9FABA</name>
<proteinExistence type="predicted"/>